<organism evidence="8 9">
    <name type="scientific">Streptomyces chrestomyceticus JCM 4735</name>
    <dbReference type="NCBI Taxonomy" id="1306181"/>
    <lineage>
        <taxon>Bacteria</taxon>
        <taxon>Bacillati</taxon>
        <taxon>Actinomycetota</taxon>
        <taxon>Actinomycetes</taxon>
        <taxon>Kitasatosporales</taxon>
        <taxon>Streptomycetaceae</taxon>
        <taxon>Streptomyces</taxon>
    </lineage>
</organism>
<proteinExistence type="inferred from homology"/>
<dbReference type="GO" id="GO:0042597">
    <property type="term" value="C:periplasmic space"/>
    <property type="evidence" value="ECO:0007669"/>
    <property type="project" value="UniProtKB-SubCell"/>
</dbReference>
<accession>A0A7U9PUF6</accession>
<feature type="compositionally biased region" description="Low complexity" evidence="6">
    <location>
        <begin position="368"/>
        <end position="383"/>
    </location>
</feature>
<keyword evidence="3" id="KW-0732">Signal</keyword>
<dbReference type="InterPro" id="IPR010067">
    <property type="entry name" value="ABC_SsuA_sub-bd"/>
</dbReference>
<comment type="function">
    <text evidence="4">Part of a binding-protein-dependent transport system for aliphatic sulfonates. Putative binding protein.</text>
</comment>
<dbReference type="AlphaFoldDB" id="A0A7U9PUF6"/>
<sequence length="383" mass="39792">MRSVSESAQVTEDMKPRNRAALLLPALLLPLLLTLTACGGASRADGSGSGGARGGTDGKGPVTLNVGDQKGGSEAVLRAAGELKDLPYRIQWSTFTSGPPLLEAVNAGAVDVGGVGNTPPVFAAAAHSKFKVIAATHGSSAGETVLVKKDSPLTRPEQLKGKSIAVAQGSSAHYQLVASLKKAGLAPRDVTLNYLQPADALAAFSRGRVDAWAVWDPYTSQALDQTDARILTTGEGVVNGLSFQVAAPAALDDPKKSAVLKDYVERLRRAQDWVHRHPDAWAEAWAAETGLPRDVALAAVKRTRGTAVTVALDRPAVASEQQIADTFAALKLIPGRVDFSSFVDTRFNGSLPPSSTAPRTYGPDSAPGTHGSHTSHSSQGKAG</sequence>
<evidence type="ECO:0000256" key="2">
    <source>
        <dbReference type="ARBA" id="ARBA00022448"/>
    </source>
</evidence>
<dbReference type="GO" id="GO:0042626">
    <property type="term" value="F:ATPase-coupled transmembrane transporter activity"/>
    <property type="evidence" value="ECO:0007669"/>
    <property type="project" value="InterPro"/>
</dbReference>
<evidence type="ECO:0000259" key="7">
    <source>
        <dbReference type="SMART" id="SM00062"/>
    </source>
</evidence>
<evidence type="ECO:0000256" key="4">
    <source>
        <dbReference type="ARBA" id="ARBA00055538"/>
    </source>
</evidence>
<dbReference type="Proteomes" id="UP000287830">
    <property type="component" value="Unassembled WGS sequence"/>
</dbReference>
<keyword evidence="2" id="KW-0813">Transport</keyword>
<dbReference type="InterPro" id="IPR001638">
    <property type="entry name" value="Solute-binding_3/MltF_N"/>
</dbReference>
<gene>
    <name evidence="8" type="primary">ssuA_1</name>
    <name evidence="8" type="ORF">OEIGOIKO_00861</name>
</gene>
<comment type="similarity">
    <text evidence="1">Belongs to the bacterial solute-binding protein SsuA/TauA family.</text>
</comment>
<feature type="region of interest" description="Disordered" evidence="6">
    <location>
        <begin position="43"/>
        <end position="69"/>
    </location>
</feature>
<dbReference type="SMART" id="SM00062">
    <property type="entry name" value="PBPb"/>
    <property type="match status" value="1"/>
</dbReference>
<reference evidence="8 9" key="1">
    <citation type="submission" date="2018-11" db="EMBL/GenBank/DDBJ databases">
        <title>Whole genome sequence of Streptomyces chrestomyceticus NBRC 13444(T).</title>
        <authorList>
            <person name="Komaki H."/>
            <person name="Tamura T."/>
        </authorList>
    </citation>
    <scope>NUCLEOTIDE SEQUENCE [LARGE SCALE GENOMIC DNA]</scope>
    <source>
        <strain evidence="8 9">NBRC 13444</strain>
    </source>
</reference>
<feature type="compositionally biased region" description="Polar residues" evidence="6">
    <location>
        <begin position="349"/>
        <end position="358"/>
    </location>
</feature>
<dbReference type="GO" id="GO:0016020">
    <property type="term" value="C:membrane"/>
    <property type="evidence" value="ECO:0007669"/>
    <property type="project" value="InterPro"/>
</dbReference>
<evidence type="ECO:0000256" key="5">
    <source>
        <dbReference type="ARBA" id="ARBA00070228"/>
    </source>
</evidence>
<feature type="compositionally biased region" description="Gly residues" evidence="6">
    <location>
        <begin position="47"/>
        <end position="58"/>
    </location>
</feature>
<evidence type="ECO:0000256" key="3">
    <source>
        <dbReference type="ARBA" id="ARBA00022729"/>
    </source>
</evidence>
<dbReference type="CDD" id="cd13558">
    <property type="entry name" value="PBP2_SsuA_like_2"/>
    <property type="match status" value="1"/>
</dbReference>
<feature type="region of interest" description="Disordered" evidence="6">
    <location>
        <begin position="349"/>
        <end position="383"/>
    </location>
</feature>
<dbReference type="PANTHER" id="PTHR30024">
    <property type="entry name" value="ALIPHATIC SULFONATES-BINDING PROTEIN-RELATED"/>
    <property type="match status" value="1"/>
</dbReference>
<dbReference type="Pfam" id="PF13379">
    <property type="entry name" value="NMT1_2"/>
    <property type="match status" value="1"/>
</dbReference>
<comment type="caution">
    <text evidence="8">The sequence shown here is derived from an EMBL/GenBank/DDBJ whole genome shotgun (WGS) entry which is preliminary data.</text>
</comment>
<evidence type="ECO:0000313" key="9">
    <source>
        <dbReference type="Proteomes" id="UP000287830"/>
    </source>
</evidence>
<dbReference type="SUPFAM" id="SSF53850">
    <property type="entry name" value="Periplasmic binding protein-like II"/>
    <property type="match status" value="1"/>
</dbReference>
<name>A0A7U9PUF6_9ACTN</name>
<evidence type="ECO:0000256" key="1">
    <source>
        <dbReference type="ARBA" id="ARBA00010742"/>
    </source>
</evidence>
<evidence type="ECO:0000256" key="6">
    <source>
        <dbReference type="SAM" id="MobiDB-lite"/>
    </source>
</evidence>
<dbReference type="FunFam" id="3.40.190.10:FF:000050">
    <property type="entry name" value="Sulfonate ABC transporter substrate-binding protein"/>
    <property type="match status" value="1"/>
</dbReference>
<feature type="domain" description="Solute-binding protein family 3/N-terminal" evidence="7">
    <location>
        <begin position="63"/>
        <end position="289"/>
    </location>
</feature>
<dbReference type="Gene3D" id="3.40.190.10">
    <property type="entry name" value="Periplasmic binding protein-like II"/>
    <property type="match status" value="2"/>
</dbReference>
<dbReference type="EMBL" id="BHZC01000001">
    <property type="protein sequence ID" value="GCD33142.1"/>
    <property type="molecule type" value="Genomic_DNA"/>
</dbReference>
<dbReference type="PANTHER" id="PTHR30024:SF48">
    <property type="entry name" value="ABC TRANSPORTER SUBSTRATE-BINDING PROTEIN"/>
    <property type="match status" value="1"/>
</dbReference>
<protein>
    <recommendedName>
        <fullName evidence="5">Putative aliphatic sulfonates-binding protein</fullName>
    </recommendedName>
</protein>
<evidence type="ECO:0000313" key="8">
    <source>
        <dbReference type="EMBL" id="GCD33142.1"/>
    </source>
</evidence>
<dbReference type="NCBIfam" id="TIGR01728">
    <property type="entry name" value="SsuA_fam"/>
    <property type="match status" value="1"/>
</dbReference>